<protein>
    <submittedName>
        <fullName evidence="1">Uncharacterized protein</fullName>
    </submittedName>
</protein>
<evidence type="ECO:0000313" key="2">
    <source>
        <dbReference type="Proteomes" id="UP000593577"/>
    </source>
</evidence>
<comment type="caution">
    <text evidence="1">The sequence shown here is derived from an EMBL/GenBank/DDBJ whole genome shotgun (WGS) entry which is preliminary data.</text>
</comment>
<proteinExistence type="predicted"/>
<evidence type="ECO:0000313" key="1">
    <source>
        <dbReference type="EMBL" id="MBA0699721.1"/>
    </source>
</evidence>
<sequence length="50" mass="5724">MAKILGKANLFAACDYSQKKSQKGGGQRVVYFEKKTVNKRRFYQVPIKAQ</sequence>
<organism evidence="1 2">
    <name type="scientific">Gossypium aridum</name>
    <name type="common">American cotton</name>
    <name type="synonym">Erioxylum aridum</name>
    <dbReference type="NCBI Taxonomy" id="34290"/>
    <lineage>
        <taxon>Eukaryota</taxon>
        <taxon>Viridiplantae</taxon>
        <taxon>Streptophyta</taxon>
        <taxon>Embryophyta</taxon>
        <taxon>Tracheophyta</taxon>
        <taxon>Spermatophyta</taxon>
        <taxon>Magnoliopsida</taxon>
        <taxon>eudicotyledons</taxon>
        <taxon>Gunneridae</taxon>
        <taxon>Pentapetalae</taxon>
        <taxon>rosids</taxon>
        <taxon>malvids</taxon>
        <taxon>Malvales</taxon>
        <taxon>Malvaceae</taxon>
        <taxon>Malvoideae</taxon>
        <taxon>Gossypium</taxon>
    </lineage>
</organism>
<gene>
    <name evidence="1" type="ORF">Goari_001330</name>
</gene>
<name>A0A7J8YJI8_GOSAI</name>
<accession>A0A7J8YJI8</accession>
<dbReference type="AlphaFoldDB" id="A0A7J8YJI8"/>
<keyword evidence="2" id="KW-1185">Reference proteome</keyword>
<feature type="non-terminal residue" evidence="1">
    <location>
        <position position="50"/>
    </location>
</feature>
<dbReference type="Proteomes" id="UP000593577">
    <property type="component" value="Unassembled WGS sequence"/>
</dbReference>
<reference evidence="1 2" key="1">
    <citation type="journal article" date="2019" name="Genome Biol. Evol.">
        <title>Insights into the evolution of the New World diploid cottons (Gossypium, subgenus Houzingenia) based on genome sequencing.</title>
        <authorList>
            <person name="Grover C.E."/>
            <person name="Arick M.A. 2nd"/>
            <person name="Thrash A."/>
            <person name="Conover J.L."/>
            <person name="Sanders W.S."/>
            <person name="Peterson D.G."/>
            <person name="Frelichowski J.E."/>
            <person name="Scheffler J.A."/>
            <person name="Scheffler B.E."/>
            <person name="Wendel J.F."/>
        </authorList>
    </citation>
    <scope>NUCLEOTIDE SEQUENCE [LARGE SCALE GENOMIC DNA]</scope>
    <source>
        <strain evidence="1">185</strain>
        <tissue evidence="1">Leaf</tissue>
    </source>
</reference>
<dbReference type="EMBL" id="JABFAA010000013">
    <property type="protein sequence ID" value="MBA0699721.1"/>
    <property type="molecule type" value="Genomic_DNA"/>
</dbReference>